<accession>A0A2N3I2S1</accession>
<keyword evidence="8" id="KW-1185">Reference proteome</keyword>
<sequence>MKKFLNACFFALCSLSVSAQIQVKLGGTVANTDASKITLARVEDYEKFKMNEFEEVQIQNKKFQKTIQLLEPGLCIAKIGDKSILLFVEANENIQLKIDFKKEPFYEVKGSKGSELVLSYNLEKEKLAKEKLKPLEEKFKKANSDEEREIIYAQYLQLQQEIEKKLNDFALLNFGNSIALFFLAVQWSDETDIAFIDEVNQRFQKKFKGTKIATYVADLSEDYKRIAIGSVAPDIELPNPDGKNIKLSSLRGKYVLLDFWAAWCGPCRAENPNVVNAYEKYKSKGFDIYGVSLDDDKDKWTKAIEKDGLRWTNVSDLQGWDNIAAKAYGVTAIPKNFLLDKEGKIIAKNLRGKALEQKLQELMP</sequence>
<evidence type="ECO:0000259" key="6">
    <source>
        <dbReference type="PROSITE" id="PS51352"/>
    </source>
</evidence>
<dbReference type="InterPro" id="IPR036249">
    <property type="entry name" value="Thioredoxin-like_sf"/>
</dbReference>
<dbReference type="PROSITE" id="PS00194">
    <property type="entry name" value="THIOREDOXIN_1"/>
    <property type="match status" value="1"/>
</dbReference>
<comment type="caution">
    <text evidence="7">The sequence shown here is derived from an EMBL/GenBank/DDBJ whole genome shotgun (WGS) entry which is preliminary data.</text>
</comment>
<dbReference type="EMBL" id="NKXO01000069">
    <property type="protein sequence ID" value="PKQ64553.1"/>
    <property type="molecule type" value="Genomic_DNA"/>
</dbReference>
<dbReference type="SUPFAM" id="SSF52833">
    <property type="entry name" value="Thioredoxin-like"/>
    <property type="match status" value="1"/>
</dbReference>
<evidence type="ECO:0000256" key="1">
    <source>
        <dbReference type="ARBA" id="ARBA00004196"/>
    </source>
</evidence>
<evidence type="ECO:0000313" key="8">
    <source>
        <dbReference type="Proteomes" id="UP000233387"/>
    </source>
</evidence>
<dbReference type="GO" id="GO:0016209">
    <property type="term" value="F:antioxidant activity"/>
    <property type="evidence" value="ECO:0007669"/>
    <property type="project" value="InterPro"/>
</dbReference>
<comment type="subcellular location">
    <subcellularLocation>
        <location evidence="1">Cell envelope</location>
    </subcellularLocation>
</comment>
<gene>
    <name evidence="7" type="ORF">Rain11_2615</name>
</gene>
<organism evidence="7 8">
    <name type="scientific">Raineya orbicola</name>
    <dbReference type="NCBI Taxonomy" id="2016530"/>
    <lineage>
        <taxon>Bacteria</taxon>
        <taxon>Pseudomonadati</taxon>
        <taxon>Bacteroidota</taxon>
        <taxon>Cytophagia</taxon>
        <taxon>Cytophagales</taxon>
        <taxon>Raineyaceae</taxon>
        <taxon>Raineya</taxon>
    </lineage>
</organism>
<feature type="chain" id="PRO_5014897745" evidence="5">
    <location>
        <begin position="20"/>
        <end position="364"/>
    </location>
</feature>
<dbReference type="GO" id="GO:0016491">
    <property type="term" value="F:oxidoreductase activity"/>
    <property type="evidence" value="ECO:0007669"/>
    <property type="project" value="InterPro"/>
</dbReference>
<evidence type="ECO:0000256" key="3">
    <source>
        <dbReference type="ARBA" id="ARBA00023157"/>
    </source>
</evidence>
<dbReference type="InterPro" id="IPR013766">
    <property type="entry name" value="Thioredoxin_domain"/>
</dbReference>
<dbReference type="PANTHER" id="PTHR42852">
    <property type="entry name" value="THIOL:DISULFIDE INTERCHANGE PROTEIN DSBE"/>
    <property type="match status" value="1"/>
</dbReference>
<keyword evidence="2" id="KW-0201">Cytochrome c-type biogenesis</keyword>
<keyword evidence="4" id="KW-0676">Redox-active center</keyword>
<dbReference type="AlphaFoldDB" id="A0A2N3I2S1"/>
<dbReference type="Pfam" id="PF00578">
    <property type="entry name" value="AhpC-TSA"/>
    <property type="match status" value="1"/>
</dbReference>
<feature type="domain" description="Thioredoxin" evidence="6">
    <location>
        <begin position="226"/>
        <end position="364"/>
    </location>
</feature>
<dbReference type="PROSITE" id="PS51352">
    <property type="entry name" value="THIOREDOXIN_2"/>
    <property type="match status" value="1"/>
</dbReference>
<dbReference type="InterPro" id="IPR017937">
    <property type="entry name" value="Thioredoxin_CS"/>
</dbReference>
<proteinExistence type="predicted"/>
<evidence type="ECO:0000256" key="4">
    <source>
        <dbReference type="ARBA" id="ARBA00023284"/>
    </source>
</evidence>
<dbReference type="GO" id="GO:0017004">
    <property type="term" value="P:cytochrome complex assembly"/>
    <property type="evidence" value="ECO:0007669"/>
    <property type="project" value="UniProtKB-KW"/>
</dbReference>
<dbReference type="InterPro" id="IPR000866">
    <property type="entry name" value="AhpC/TSA"/>
</dbReference>
<dbReference type="Gene3D" id="3.40.30.10">
    <property type="entry name" value="Glutaredoxin"/>
    <property type="match status" value="1"/>
</dbReference>
<name>A0A2N3I2S1_9BACT</name>
<feature type="signal peptide" evidence="5">
    <location>
        <begin position="1"/>
        <end position="19"/>
    </location>
</feature>
<dbReference type="InterPro" id="IPR050553">
    <property type="entry name" value="Thioredoxin_ResA/DsbE_sf"/>
</dbReference>
<reference evidence="7 8" key="1">
    <citation type="submission" date="2017-06" db="EMBL/GenBank/DDBJ databases">
        <title>Raineya orbicola gen. nov., sp. nov. a slightly thermophilic bacterium of the phylum Bacteroidetes and the description of Raineyaceae fam. nov.</title>
        <authorList>
            <person name="Albuquerque L."/>
            <person name="Polonia A.R.M."/>
            <person name="Barroso C."/>
            <person name="Froufe H.J.C."/>
            <person name="Lage O."/>
            <person name="Lobo-Da-Cunha A."/>
            <person name="Egas C."/>
            <person name="Da Costa M.S."/>
        </authorList>
    </citation>
    <scope>NUCLEOTIDE SEQUENCE [LARGE SCALE GENOMIC DNA]</scope>
    <source>
        <strain evidence="7 8">SPSPC-11</strain>
    </source>
</reference>
<dbReference type="PANTHER" id="PTHR42852:SF6">
    <property type="entry name" value="THIOL:DISULFIDE INTERCHANGE PROTEIN DSBE"/>
    <property type="match status" value="1"/>
</dbReference>
<keyword evidence="3" id="KW-1015">Disulfide bond</keyword>
<dbReference type="GO" id="GO:0030313">
    <property type="term" value="C:cell envelope"/>
    <property type="evidence" value="ECO:0007669"/>
    <property type="project" value="UniProtKB-SubCell"/>
</dbReference>
<evidence type="ECO:0000256" key="2">
    <source>
        <dbReference type="ARBA" id="ARBA00022748"/>
    </source>
</evidence>
<dbReference type="OrthoDB" id="6399635at2"/>
<keyword evidence="5" id="KW-0732">Signal</keyword>
<dbReference type="RefSeq" id="WP_101359876.1">
    <property type="nucleotide sequence ID" value="NZ_NKXO01000069.1"/>
</dbReference>
<dbReference type="CDD" id="cd02966">
    <property type="entry name" value="TlpA_like_family"/>
    <property type="match status" value="1"/>
</dbReference>
<evidence type="ECO:0000313" key="7">
    <source>
        <dbReference type="EMBL" id="PKQ64553.1"/>
    </source>
</evidence>
<evidence type="ECO:0000256" key="5">
    <source>
        <dbReference type="SAM" id="SignalP"/>
    </source>
</evidence>
<dbReference type="Proteomes" id="UP000233387">
    <property type="component" value="Unassembled WGS sequence"/>
</dbReference>
<protein>
    <submittedName>
        <fullName evidence="7">AhpC/TSA family</fullName>
    </submittedName>
</protein>